<organism evidence="1 2">
    <name type="scientific">Clunio marinus</name>
    <dbReference type="NCBI Taxonomy" id="568069"/>
    <lineage>
        <taxon>Eukaryota</taxon>
        <taxon>Metazoa</taxon>
        <taxon>Ecdysozoa</taxon>
        <taxon>Arthropoda</taxon>
        <taxon>Hexapoda</taxon>
        <taxon>Insecta</taxon>
        <taxon>Pterygota</taxon>
        <taxon>Neoptera</taxon>
        <taxon>Endopterygota</taxon>
        <taxon>Diptera</taxon>
        <taxon>Nematocera</taxon>
        <taxon>Chironomoidea</taxon>
        <taxon>Chironomidae</taxon>
        <taxon>Clunio</taxon>
    </lineage>
</organism>
<keyword evidence="2" id="KW-1185">Reference proteome</keyword>
<dbReference type="Proteomes" id="UP000183832">
    <property type="component" value="Unassembled WGS sequence"/>
</dbReference>
<gene>
    <name evidence="1" type="ORF">CLUMA_CG015513</name>
</gene>
<reference evidence="1 2" key="1">
    <citation type="submission" date="2015-04" db="EMBL/GenBank/DDBJ databases">
        <authorList>
            <person name="Syromyatnikov M.Y."/>
            <person name="Popov V.N."/>
        </authorList>
    </citation>
    <scope>NUCLEOTIDE SEQUENCE [LARGE SCALE GENOMIC DNA]</scope>
</reference>
<proteinExistence type="predicted"/>
<dbReference type="EMBL" id="CVRI01000057">
    <property type="protein sequence ID" value="CRL02537.1"/>
    <property type="molecule type" value="Genomic_DNA"/>
</dbReference>
<evidence type="ECO:0000313" key="2">
    <source>
        <dbReference type="Proteomes" id="UP000183832"/>
    </source>
</evidence>
<name>A0A1J1IVH2_9DIPT</name>
<dbReference type="AlphaFoldDB" id="A0A1J1IVH2"/>
<evidence type="ECO:0000313" key="1">
    <source>
        <dbReference type="EMBL" id="CRL02537.1"/>
    </source>
</evidence>
<protein>
    <submittedName>
        <fullName evidence="1">CLUMA_CG015513, isoform A</fullName>
    </submittedName>
</protein>
<accession>A0A1J1IVH2</accession>
<sequence length="82" mass="9690">MTCFCFKWELSLGTTSVNELSYFTTSNHSKCFSFYNFVNNPWLQSMTSKLVLSQRIYYFTCVNVVRYDGMLPKTEANRHQFS</sequence>